<evidence type="ECO:0000313" key="7">
    <source>
        <dbReference type="EMBL" id="KAJ5732226.1"/>
    </source>
</evidence>
<feature type="compositionally biased region" description="Basic and acidic residues" evidence="5">
    <location>
        <begin position="150"/>
        <end position="164"/>
    </location>
</feature>
<comment type="caution">
    <text evidence="7">The sequence shown here is derived from an EMBL/GenBank/DDBJ whole genome shotgun (WGS) entry which is preliminary data.</text>
</comment>
<evidence type="ECO:0000256" key="4">
    <source>
        <dbReference type="ARBA" id="ARBA00046271"/>
    </source>
</evidence>
<accession>A0AAD6HQ56</accession>
<dbReference type="InterPro" id="IPR008733">
    <property type="entry name" value="PEX11"/>
</dbReference>
<evidence type="ECO:0000256" key="1">
    <source>
        <dbReference type="ARBA" id="ARBA00022593"/>
    </source>
</evidence>
<keyword evidence="1" id="KW-0962">Peroxisome biogenesis</keyword>
<dbReference type="EMBL" id="JAQJAN010000004">
    <property type="protein sequence ID" value="KAJ5732226.1"/>
    <property type="molecule type" value="Genomic_DNA"/>
</dbReference>
<name>A0AAD6HQ56_9EURO</name>
<dbReference type="GO" id="GO:0016559">
    <property type="term" value="P:peroxisome fission"/>
    <property type="evidence" value="ECO:0007669"/>
    <property type="project" value="InterPro"/>
</dbReference>
<evidence type="ECO:0008006" key="9">
    <source>
        <dbReference type="Google" id="ProtNLM"/>
    </source>
</evidence>
<proteinExistence type="predicted"/>
<keyword evidence="8" id="KW-1185">Reference proteome</keyword>
<keyword evidence="6" id="KW-0812">Transmembrane</keyword>
<evidence type="ECO:0000256" key="3">
    <source>
        <dbReference type="ARBA" id="ARBA00023140"/>
    </source>
</evidence>
<reference evidence="7" key="1">
    <citation type="journal article" date="2023" name="IMA Fungus">
        <title>Comparative genomic study of the Penicillium genus elucidates a diverse pangenome and 15 lateral gene transfer events.</title>
        <authorList>
            <person name="Petersen C."/>
            <person name="Sorensen T."/>
            <person name="Nielsen M.R."/>
            <person name="Sondergaard T.E."/>
            <person name="Sorensen J.L."/>
            <person name="Fitzpatrick D.A."/>
            <person name="Frisvad J.C."/>
            <person name="Nielsen K.L."/>
        </authorList>
    </citation>
    <scope>NUCLEOTIDE SEQUENCE</scope>
    <source>
        <strain evidence="7">IBT 17514</strain>
    </source>
</reference>
<dbReference type="Proteomes" id="UP001215712">
    <property type="component" value="Unassembled WGS sequence"/>
</dbReference>
<dbReference type="AlphaFoldDB" id="A0AAD6HQ56"/>
<feature type="transmembrane region" description="Helical" evidence="6">
    <location>
        <begin position="90"/>
        <end position="111"/>
    </location>
</feature>
<organism evidence="7 8">
    <name type="scientific">Penicillium malachiteum</name>
    <dbReference type="NCBI Taxonomy" id="1324776"/>
    <lineage>
        <taxon>Eukaryota</taxon>
        <taxon>Fungi</taxon>
        <taxon>Dikarya</taxon>
        <taxon>Ascomycota</taxon>
        <taxon>Pezizomycotina</taxon>
        <taxon>Eurotiomycetes</taxon>
        <taxon>Eurotiomycetidae</taxon>
        <taxon>Eurotiales</taxon>
        <taxon>Aspergillaceae</taxon>
        <taxon>Penicillium</taxon>
    </lineage>
</organism>
<evidence type="ECO:0000313" key="8">
    <source>
        <dbReference type="Proteomes" id="UP001215712"/>
    </source>
</evidence>
<evidence type="ECO:0000256" key="2">
    <source>
        <dbReference type="ARBA" id="ARBA00023136"/>
    </source>
</evidence>
<dbReference type="PANTHER" id="PTHR12652">
    <property type="entry name" value="PEROXISOMAL BIOGENESIS FACTOR 11"/>
    <property type="match status" value="1"/>
</dbReference>
<gene>
    <name evidence="7" type="ORF">N7493_003707</name>
</gene>
<comment type="subcellular location">
    <subcellularLocation>
        <location evidence="4">Peroxisome membrane</location>
    </subcellularLocation>
</comment>
<dbReference type="GO" id="GO:0005778">
    <property type="term" value="C:peroxisomal membrane"/>
    <property type="evidence" value="ECO:0007669"/>
    <property type="project" value="UniProtKB-SubCell"/>
</dbReference>
<evidence type="ECO:0000256" key="6">
    <source>
        <dbReference type="SAM" id="Phobius"/>
    </source>
</evidence>
<dbReference type="Pfam" id="PF05648">
    <property type="entry name" value="PEX11"/>
    <property type="match status" value="1"/>
</dbReference>
<evidence type="ECO:0000256" key="5">
    <source>
        <dbReference type="SAM" id="MobiDB-lite"/>
    </source>
</evidence>
<reference evidence="7" key="2">
    <citation type="submission" date="2023-01" db="EMBL/GenBank/DDBJ databases">
        <authorList>
            <person name="Petersen C."/>
        </authorList>
    </citation>
    <scope>NUCLEOTIDE SEQUENCE</scope>
    <source>
        <strain evidence="7">IBT 17514</strain>
    </source>
</reference>
<dbReference type="PANTHER" id="PTHR12652:SF23">
    <property type="entry name" value="MICROBODY (PEROXISOME) PROLIFERATION PROTEIN PEROXIN 11B (EUROFUNG)"/>
    <property type="match status" value="1"/>
</dbReference>
<feature type="transmembrane region" description="Helical" evidence="6">
    <location>
        <begin position="123"/>
        <end position="144"/>
    </location>
</feature>
<sequence>MQKFTRFVNNGAGLEKTLRLIQSIAQIAAVFTVGSTAVQLTTAKLQLALTRRFFRFFGFLDSFQRVSTLLTNGGVGSVAGWLELAKWTCFGLYFVLEDLTILHAMGVYAVPWEARVMREANTFWFYAISLSIAGSLYGIFFPAATEPAKKPQTEKGKKENDEKVAASAPRTSNTPALVKRIVVDSCDLLLPAELLNWMPTGDLVLGVTMVLSTILTGSDIWARYRQKNGLAGNRTPDHSHAKGVLYH</sequence>
<keyword evidence="6" id="KW-1133">Transmembrane helix</keyword>
<protein>
    <recommendedName>
        <fullName evidence="9">Peroxisomal biogenesis factor 11</fullName>
    </recommendedName>
</protein>
<keyword evidence="3" id="KW-0576">Peroxisome</keyword>
<feature type="region of interest" description="Disordered" evidence="5">
    <location>
        <begin position="150"/>
        <end position="171"/>
    </location>
</feature>
<feature type="transmembrane region" description="Helical" evidence="6">
    <location>
        <begin position="20"/>
        <end position="41"/>
    </location>
</feature>
<keyword evidence="2 6" id="KW-0472">Membrane</keyword>